<evidence type="ECO:0000256" key="4">
    <source>
        <dbReference type="ARBA" id="ARBA00022692"/>
    </source>
</evidence>
<gene>
    <name evidence="9" type="ORF">EBAPG3_004290</name>
</gene>
<evidence type="ECO:0000256" key="6">
    <source>
        <dbReference type="ARBA" id="ARBA00023136"/>
    </source>
</evidence>
<feature type="transmembrane region" description="Helical" evidence="7">
    <location>
        <begin position="89"/>
        <end position="111"/>
    </location>
</feature>
<sequence>MKSSQFPDFAHYVLVRFVQHNCTQVAASLTFTTLLSLVPLIAIGLSVVAAFPAFAEYSTQIKIFILTTMVPEAANRVIAVYMQQFADNAVQLTAIGTAFLGVTALALMLTIDKALNAIWRVTRLRPFLHRLLIYWATLTIGPLLIGASLSLTSWLIRISMGLTEDIPGIKVALLQLAPLFLTSIAFSIPYLIVPNRQVAWRHAIAGGVAAAVGFEVMKQGFAFYITHFPTYQAVYGAFATVPIFLLWVYLSWLMVLLGAVIAASLSSWHFAEWRGDPAAQGRQFLDALRLLQALGEALRNGRVETYASLHKQLMLSFEEMEQIFELMTRANLVRQVKTGGWVQIIDPSKIMVADIYRLFVFRPEAMRAAVAGEATLEPLLDSISTGIDEKMNVPLSLLLAETAAGNSTPQQDDALAQKVTSPGVTQ</sequence>
<organism evidence="9 10">
    <name type="scientific">Nitrosospira lacus</name>
    <dbReference type="NCBI Taxonomy" id="1288494"/>
    <lineage>
        <taxon>Bacteria</taxon>
        <taxon>Pseudomonadati</taxon>
        <taxon>Pseudomonadota</taxon>
        <taxon>Betaproteobacteria</taxon>
        <taxon>Nitrosomonadales</taxon>
        <taxon>Nitrosomonadaceae</taxon>
        <taxon>Nitrosospira</taxon>
    </lineage>
</organism>
<protein>
    <recommendedName>
        <fullName evidence="7">UPF0761 membrane protein EBAPG3_004290</fullName>
    </recommendedName>
</protein>
<dbReference type="PANTHER" id="PTHR30213">
    <property type="entry name" value="INNER MEMBRANE PROTEIN YHJD"/>
    <property type="match status" value="1"/>
</dbReference>
<accession>A0A1W6ST98</accession>
<keyword evidence="3" id="KW-0997">Cell inner membrane</keyword>
<feature type="transmembrane region" description="Helical" evidence="7">
    <location>
        <begin position="168"/>
        <end position="192"/>
    </location>
</feature>
<evidence type="ECO:0000256" key="2">
    <source>
        <dbReference type="ARBA" id="ARBA00022475"/>
    </source>
</evidence>
<name>A0A1W6ST98_9PROT</name>
<dbReference type="NCBIfam" id="TIGR00765">
    <property type="entry name" value="yihY_not_rbn"/>
    <property type="match status" value="1"/>
</dbReference>
<dbReference type="OrthoDB" id="9808671at2"/>
<feature type="transmembrane region" description="Helical" evidence="7">
    <location>
        <begin position="25"/>
        <end position="51"/>
    </location>
</feature>
<dbReference type="EMBL" id="CP021106">
    <property type="protein sequence ID" value="ARO89016.1"/>
    <property type="molecule type" value="Genomic_DNA"/>
</dbReference>
<feature type="transmembrane region" description="Helical" evidence="7">
    <location>
        <begin position="237"/>
        <end position="265"/>
    </location>
</feature>
<feature type="region of interest" description="Disordered" evidence="8">
    <location>
        <begin position="407"/>
        <end position="426"/>
    </location>
</feature>
<evidence type="ECO:0000313" key="9">
    <source>
        <dbReference type="EMBL" id="ARO89016.1"/>
    </source>
</evidence>
<dbReference type="RefSeq" id="WP_004174875.1">
    <property type="nucleotide sequence ID" value="NZ_CP021106.3"/>
</dbReference>
<dbReference type="KEGG" id="nlc:EBAPG3_004290"/>
<keyword evidence="6 7" id="KW-0472">Membrane</keyword>
<evidence type="ECO:0000313" key="10">
    <source>
        <dbReference type="Proteomes" id="UP000012179"/>
    </source>
</evidence>
<evidence type="ECO:0000256" key="8">
    <source>
        <dbReference type="SAM" id="MobiDB-lite"/>
    </source>
</evidence>
<dbReference type="GO" id="GO:0005886">
    <property type="term" value="C:plasma membrane"/>
    <property type="evidence" value="ECO:0007669"/>
    <property type="project" value="UniProtKB-SubCell"/>
</dbReference>
<dbReference type="PANTHER" id="PTHR30213:SF0">
    <property type="entry name" value="UPF0761 MEMBRANE PROTEIN YIHY"/>
    <property type="match status" value="1"/>
</dbReference>
<dbReference type="eggNOG" id="COG1959">
    <property type="taxonomic scope" value="Bacteria"/>
</dbReference>
<feature type="transmembrane region" description="Helical" evidence="7">
    <location>
        <begin position="132"/>
        <end position="156"/>
    </location>
</feature>
<evidence type="ECO:0000256" key="1">
    <source>
        <dbReference type="ARBA" id="ARBA00004651"/>
    </source>
</evidence>
<reference evidence="9 10" key="1">
    <citation type="journal article" date="2015" name="Int. J. Syst. Evol. Microbiol.">
        <title>Nitrosospira lacus sp. nov., a psychrotolerant, ammonia-oxidizing bacterium from sandy lake sediment.</title>
        <authorList>
            <person name="Urakawa H."/>
            <person name="Garcia J.C."/>
            <person name="Nielsen J.L."/>
            <person name="Le V.Q."/>
            <person name="Kozlowski J.A."/>
            <person name="Stein L.Y."/>
            <person name="Lim C.K."/>
            <person name="Pommerening-Roser A."/>
            <person name="Martens-Habbena W."/>
            <person name="Stahl D.A."/>
            <person name="Klotz M.G."/>
        </authorList>
    </citation>
    <scope>NUCLEOTIDE SEQUENCE [LARGE SCALE GENOMIC DNA]</scope>
    <source>
        <strain evidence="9 10">APG3</strain>
    </source>
</reference>
<evidence type="ECO:0000256" key="5">
    <source>
        <dbReference type="ARBA" id="ARBA00022989"/>
    </source>
</evidence>
<evidence type="ECO:0000256" key="7">
    <source>
        <dbReference type="HAMAP-Rule" id="MF_00672"/>
    </source>
</evidence>
<proteinExistence type="inferred from homology"/>
<keyword evidence="10" id="KW-1185">Reference proteome</keyword>
<dbReference type="Proteomes" id="UP000012179">
    <property type="component" value="Chromosome"/>
</dbReference>
<dbReference type="InterPro" id="IPR023679">
    <property type="entry name" value="UPF0761_bac"/>
</dbReference>
<dbReference type="eggNOG" id="COG1295">
    <property type="taxonomic scope" value="Bacteria"/>
</dbReference>
<keyword evidence="2 7" id="KW-1003">Cell membrane</keyword>
<dbReference type="Pfam" id="PF03631">
    <property type="entry name" value="Virul_fac_BrkB"/>
    <property type="match status" value="1"/>
</dbReference>
<dbReference type="InterPro" id="IPR017039">
    <property type="entry name" value="Virul_fac_BrkB"/>
</dbReference>
<comment type="subcellular location">
    <subcellularLocation>
        <location evidence="1 7">Cell membrane</location>
        <topology evidence="1 7">Multi-pass membrane protein</topology>
    </subcellularLocation>
</comment>
<dbReference type="AlphaFoldDB" id="A0A1W6ST98"/>
<feature type="transmembrane region" description="Helical" evidence="7">
    <location>
        <begin position="204"/>
        <end position="225"/>
    </location>
</feature>
<evidence type="ECO:0000256" key="3">
    <source>
        <dbReference type="ARBA" id="ARBA00022519"/>
    </source>
</evidence>
<keyword evidence="4 7" id="KW-0812">Transmembrane</keyword>
<comment type="similarity">
    <text evidence="7">Belongs to the UPF0761 family.</text>
</comment>
<dbReference type="HAMAP" id="MF_00672">
    <property type="entry name" value="UPF0761"/>
    <property type="match status" value="1"/>
</dbReference>
<keyword evidence="5 7" id="KW-1133">Transmembrane helix</keyword>